<keyword evidence="3" id="KW-1185">Reference proteome</keyword>
<feature type="region of interest" description="Disordered" evidence="1">
    <location>
        <begin position="1"/>
        <end position="51"/>
    </location>
</feature>
<sequence length="347" mass="37631">MSTVLPPTPTSPGVGLRRKGPKTLPRLPLSAFSPPNSGTSDRFPLAPSPSTVHPEKVVDANVTLTEDGQAIARWQKDAGQALVSRVTGLVAILPTTGADVADTVSRLAADKPVLTAVIPFRLDADPSEIQSNIPTNSGISFSFATTFDGNTTAQHAATLKSVLQQGRPVEIDIQVGLSNEVFELLEDLLTKATNFENVPPIILSNLLPPPQHMDLPIVKLMHHDVYRTFQAQVAALSLYPTFHIKYLPPYFDAPPALPSDASPSLEGSDSRHQKEWKRRIKMYLGPVMEAFGFQRIIYGSSPSKSSKSTLNAGEWYELARESLAELGVEQEVVDAVFAGNALEVYKQ</sequence>
<dbReference type="Gene3D" id="3.20.20.140">
    <property type="entry name" value="Metal-dependent hydrolases"/>
    <property type="match status" value="1"/>
</dbReference>
<proteinExistence type="predicted"/>
<dbReference type="EMBL" id="JBBXMP010000001">
    <property type="protein sequence ID" value="KAL0072451.1"/>
    <property type="molecule type" value="Genomic_DNA"/>
</dbReference>
<organism evidence="2 3">
    <name type="scientific">Marasmius tenuissimus</name>
    <dbReference type="NCBI Taxonomy" id="585030"/>
    <lineage>
        <taxon>Eukaryota</taxon>
        <taxon>Fungi</taxon>
        <taxon>Dikarya</taxon>
        <taxon>Basidiomycota</taxon>
        <taxon>Agaricomycotina</taxon>
        <taxon>Agaricomycetes</taxon>
        <taxon>Agaricomycetidae</taxon>
        <taxon>Agaricales</taxon>
        <taxon>Marasmiineae</taxon>
        <taxon>Marasmiaceae</taxon>
        <taxon>Marasmius</taxon>
    </lineage>
</organism>
<dbReference type="Proteomes" id="UP001437256">
    <property type="component" value="Unassembled WGS sequence"/>
</dbReference>
<feature type="compositionally biased region" description="Pro residues" evidence="1">
    <location>
        <begin position="1"/>
        <end position="10"/>
    </location>
</feature>
<protein>
    <recommendedName>
        <fullName evidence="4">Amidohydrolase-related domain-containing protein</fullName>
    </recommendedName>
</protein>
<accession>A0ABR3AGC1</accession>
<evidence type="ECO:0008006" key="4">
    <source>
        <dbReference type="Google" id="ProtNLM"/>
    </source>
</evidence>
<evidence type="ECO:0000313" key="3">
    <source>
        <dbReference type="Proteomes" id="UP001437256"/>
    </source>
</evidence>
<name>A0ABR3AGC1_9AGAR</name>
<evidence type="ECO:0000313" key="2">
    <source>
        <dbReference type="EMBL" id="KAL0072451.1"/>
    </source>
</evidence>
<comment type="caution">
    <text evidence="2">The sequence shown here is derived from an EMBL/GenBank/DDBJ whole genome shotgun (WGS) entry which is preliminary data.</text>
</comment>
<reference evidence="2 3" key="1">
    <citation type="submission" date="2024-05" db="EMBL/GenBank/DDBJ databases">
        <title>A draft genome resource for the thread blight pathogen Marasmius tenuissimus strain MS-2.</title>
        <authorList>
            <person name="Yulfo-Soto G.E."/>
            <person name="Baruah I.K."/>
            <person name="Amoako-Attah I."/>
            <person name="Bukari Y."/>
            <person name="Meinhardt L.W."/>
            <person name="Bailey B.A."/>
            <person name="Cohen S.P."/>
        </authorList>
    </citation>
    <scope>NUCLEOTIDE SEQUENCE [LARGE SCALE GENOMIC DNA]</scope>
    <source>
        <strain evidence="2 3">MS-2</strain>
    </source>
</reference>
<gene>
    <name evidence="2" type="ORF">AAF712_000214</name>
</gene>
<evidence type="ECO:0000256" key="1">
    <source>
        <dbReference type="SAM" id="MobiDB-lite"/>
    </source>
</evidence>